<proteinExistence type="predicted"/>
<evidence type="ECO:0000313" key="3">
    <source>
        <dbReference type="Proteomes" id="UP000274843"/>
    </source>
</evidence>
<feature type="compositionally biased region" description="Basic residues" evidence="1">
    <location>
        <begin position="152"/>
        <end position="163"/>
    </location>
</feature>
<protein>
    <submittedName>
        <fullName evidence="2">Uncharacterized protein</fullName>
    </submittedName>
</protein>
<dbReference type="RefSeq" id="WP_123686377.1">
    <property type="nucleotide sequence ID" value="NZ_RKHY01000001.1"/>
</dbReference>
<dbReference type="GeneID" id="301848084"/>
<keyword evidence="3" id="KW-1185">Reference proteome</keyword>
<sequence length="183" mass="19816">MKLPTCPTIAYRDTGGPGLPVFLADGFMLDSDLFAAQAEALPPRFRVSPGTRAGTAAPPTTANALGVERAVIGGHSQVVSTADTGERRDVVARWETEGATDELCHALTQMTFGDDTEPWIAKCSPRRPHRPTGTDQRRSRDYAARSQPPLGRRCRGRTARQLRHAPGTGNEAIFEVLRDLPAQ</sequence>
<reference evidence="2 3" key="1">
    <citation type="submission" date="2018-11" db="EMBL/GenBank/DDBJ databases">
        <title>Sequencing the genomes of 1000 actinobacteria strains.</title>
        <authorList>
            <person name="Klenk H.-P."/>
        </authorList>
    </citation>
    <scope>NUCLEOTIDE SEQUENCE [LARGE SCALE GENOMIC DNA]</scope>
    <source>
        <strain evidence="2 3">DSM 44348</strain>
    </source>
</reference>
<dbReference type="Proteomes" id="UP000274843">
    <property type="component" value="Unassembled WGS sequence"/>
</dbReference>
<evidence type="ECO:0000313" key="2">
    <source>
        <dbReference type="EMBL" id="ROS44397.1"/>
    </source>
</evidence>
<evidence type="ECO:0000256" key="1">
    <source>
        <dbReference type="SAM" id="MobiDB-lite"/>
    </source>
</evidence>
<dbReference type="SUPFAM" id="SSF53474">
    <property type="entry name" value="alpha/beta-Hydrolases"/>
    <property type="match status" value="1"/>
</dbReference>
<accession>A0A3N2H676</accession>
<dbReference type="AlphaFoldDB" id="A0A3N2H676"/>
<comment type="caution">
    <text evidence="2">The sequence shown here is derived from an EMBL/GenBank/DDBJ whole genome shotgun (WGS) entry which is preliminary data.</text>
</comment>
<dbReference type="InterPro" id="IPR029058">
    <property type="entry name" value="AB_hydrolase_fold"/>
</dbReference>
<dbReference type="EMBL" id="RKHY01000001">
    <property type="protein sequence ID" value="ROS44397.1"/>
    <property type="molecule type" value="Genomic_DNA"/>
</dbReference>
<gene>
    <name evidence="2" type="ORF">EDD35_6838</name>
</gene>
<organism evidence="2 3">
    <name type="scientific">Amycolatopsis thermoflava</name>
    <dbReference type="NCBI Taxonomy" id="84480"/>
    <lineage>
        <taxon>Bacteria</taxon>
        <taxon>Bacillati</taxon>
        <taxon>Actinomycetota</taxon>
        <taxon>Actinomycetes</taxon>
        <taxon>Pseudonocardiales</taxon>
        <taxon>Pseudonocardiaceae</taxon>
        <taxon>Amycolatopsis</taxon>
        <taxon>Amycolatopsis methanolica group</taxon>
    </lineage>
</organism>
<feature type="region of interest" description="Disordered" evidence="1">
    <location>
        <begin position="116"/>
        <end position="168"/>
    </location>
</feature>
<name>A0A3N2H676_9PSEU</name>